<accession>A0AA35VJS9</accession>
<evidence type="ECO:0000313" key="2">
    <source>
        <dbReference type="Proteomes" id="UP001177003"/>
    </source>
</evidence>
<name>A0AA35VJS9_LACSI</name>
<dbReference type="AlphaFoldDB" id="A0AA35VJS9"/>
<proteinExistence type="predicted"/>
<protein>
    <submittedName>
        <fullName evidence="1">Uncharacterized protein</fullName>
    </submittedName>
</protein>
<dbReference type="EMBL" id="OX465077">
    <property type="protein sequence ID" value="CAI9270218.1"/>
    <property type="molecule type" value="Genomic_DNA"/>
</dbReference>
<reference evidence="1" key="1">
    <citation type="submission" date="2023-04" db="EMBL/GenBank/DDBJ databases">
        <authorList>
            <person name="Vijverberg K."/>
            <person name="Xiong W."/>
            <person name="Schranz E."/>
        </authorList>
    </citation>
    <scope>NUCLEOTIDE SEQUENCE</scope>
</reference>
<organism evidence="1 2">
    <name type="scientific">Lactuca saligna</name>
    <name type="common">Willowleaf lettuce</name>
    <dbReference type="NCBI Taxonomy" id="75948"/>
    <lineage>
        <taxon>Eukaryota</taxon>
        <taxon>Viridiplantae</taxon>
        <taxon>Streptophyta</taxon>
        <taxon>Embryophyta</taxon>
        <taxon>Tracheophyta</taxon>
        <taxon>Spermatophyta</taxon>
        <taxon>Magnoliopsida</taxon>
        <taxon>eudicotyledons</taxon>
        <taxon>Gunneridae</taxon>
        <taxon>Pentapetalae</taxon>
        <taxon>asterids</taxon>
        <taxon>campanulids</taxon>
        <taxon>Asterales</taxon>
        <taxon>Asteraceae</taxon>
        <taxon>Cichorioideae</taxon>
        <taxon>Cichorieae</taxon>
        <taxon>Lactucinae</taxon>
        <taxon>Lactuca</taxon>
    </lineage>
</organism>
<gene>
    <name evidence="1" type="ORF">LSALG_LOCUS10547</name>
</gene>
<dbReference type="Proteomes" id="UP001177003">
    <property type="component" value="Chromosome 1"/>
</dbReference>
<keyword evidence="2" id="KW-1185">Reference proteome</keyword>
<evidence type="ECO:0000313" key="1">
    <source>
        <dbReference type="EMBL" id="CAI9270218.1"/>
    </source>
</evidence>
<sequence length="118" mass="12577">MVRYSFTLFHFSVPRSPSPVRGVLDNSVLVSTIPSSPINKEEEVVGFPVSKSSPALSESGLRNLGRGSLTSLTSQSSVTILINPTNSNIISTNNALGVGQASEMAKRPMLGTDERMVQ</sequence>